<dbReference type="GO" id="GO:0005507">
    <property type="term" value="F:copper ion binding"/>
    <property type="evidence" value="ECO:0007669"/>
    <property type="project" value="InterPro"/>
</dbReference>
<proteinExistence type="predicted"/>
<sequence length="76" mass="8217">MKKIIKIEGMTCSHCQARVEKALNSITGVDAKVDLKKKAAVVSLDSDISDSVFKDAVSEAGYEVVSIEEKKGLFGR</sequence>
<dbReference type="CDD" id="cd00371">
    <property type="entry name" value="HMA"/>
    <property type="match status" value="1"/>
</dbReference>
<keyword evidence="1" id="KW-0479">Metal-binding</keyword>
<protein>
    <submittedName>
        <fullName evidence="3">Heavy metal transporter</fullName>
    </submittedName>
</protein>
<dbReference type="RefSeq" id="WP_161839454.1">
    <property type="nucleotide sequence ID" value="NZ_CP048000.1"/>
</dbReference>
<dbReference type="InterPro" id="IPR006121">
    <property type="entry name" value="HMA_dom"/>
</dbReference>
<dbReference type="SUPFAM" id="SSF55008">
    <property type="entry name" value="HMA, heavy metal-associated domain"/>
    <property type="match status" value="1"/>
</dbReference>
<accession>A0A6P1TRS4</accession>
<evidence type="ECO:0000256" key="1">
    <source>
        <dbReference type="ARBA" id="ARBA00022723"/>
    </source>
</evidence>
<keyword evidence="4" id="KW-1185">Reference proteome</keyword>
<dbReference type="KEGG" id="anr:Ana3638_19140"/>
<organism evidence="3 4">
    <name type="scientific">Anaerocolumna sedimenticola</name>
    <dbReference type="NCBI Taxonomy" id="2696063"/>
    <lineage>
        <taxon>Bacteria</taxon>
        <taxon>Bacillati</taxon>
        <taxon>Bacillota</taxon>
        <taxon>Clostridia</taxon>
        <taxon>Lachnospirales</taxon>
        <taxon>Lachnospiraceae</taxon>
        <taxon>Anaerocolumna</taxon>
    </lineage>
</organism>
<dbReference type="InterPro" id="IPR017969">
    <property type="entry name" value="Heavy-metal-associated_CS"/>
</dbReference>
<dbReference type="PRINTS" id="PR00944">
    <property type="entry name" value="CUEXPORT"/>
</dbReference>
<evidence type="ECO:0000259" key="2">
    <source>
        <dbReference type="PROSITE" id="PS50846"/>
    </source>
</evidence>
<dbReference type="PROSITE" id="PS50846">
    <property type="entry name" value="HMA_2"/>
    <property type="match status" value="1"/>
</dbReference>
<dbReference type="GO" id="GO:0006825">
    <property type="term" value="P:copper ion transport"/>
    <property type="evidence" value="ECO:0007669"/>
    <property type="project" value="InterPro"/>
</dbReference>
<dbReference type="Gene3D" id="3.30.70.100">
    <property type="match status" value="1"/>
</dbReference>
<dbReference type="InterPro" id="IPR036163">
    <property type="entry name" value="HMA_dom_sf"/>
</dbReference>
<reference evidence="3 4" key="1">
    <citation type="submission" date="2020-01" db="EMBL/GenBank/DDBJ databases">
        <title>Genome analysis of Anaerocolumna sp. CBA3638.</title>
        <authorList>
            <person name="Kim J."/>
            <person name="Roh S.W."/>
        </authorList>
    </citation>
    <scope>NUCLEOTIDE SEQUENCE [LARGE SCALE GENOMIC DNA]</scope>
    <source>
        <strain evidence="3 4">CBA3638</strain>
    </source>
</reference>
<evidence type="ECO:0000313" key="3">
    <source>
        <dbReference type="EMBL" id="QHQ62631.1"/>
    </source>
</evidence>
<name>A0A6P1TRS4_9FIRM</name>
<dbReference type="InterPro" id="IPR000428">
    <property type="entry name" value="Cu-bd"/>
</dbReference>
<dbReference type="Pfam" id="PF00403">
    <property type="entry name" value="HMA"/>
    <property type="match status" value="1"/>
</dbReference>
<dbReference type="Proteomes" id="UP000464314">
    <property type="component" value="Chromosome"/>
</dbReference>
<gene>
    <name evidence="3" type="ORF">Ana3638_19140</name>
</gene>
<dbReference type="EMBL" id="CP048000">
    <property type="protein sequence ID" value="QHQ62631.1"/>
    <property type="molecule type" value="Genomic_DNA"/>
</dbReference>
<dbReference type="AlphaFoldDB" id="A0A6P1TRS4"/>
<dbReference type="PROSITE" id="PS01047">
    <property type="entry name" value="HMA_1"/>
    <property type="match status" value="1"/>
</dbReference>
<evidence type="ECO:0000313" key="4">
    <source>
        <dbReference type="Proteomes" id="UP000464314"/>
    </source>
</evidence>
<feature type="domain" description="HMA" evidence="2">
    <location>
        <begin position="1"/>
        <end position="65"/>
    </location>
</feature>